<dbReference type="AlphaFoldDB" id="A0A8D5ZN39"/>
<reference evidence="1" key="2">
    <citation type="journal article" date="2021" name="Microbiol. Resour. Announc.">
        <title>Complete Genome Sequence of Polycladomyces abyssicola JIR-001T, Isolated from Hemipelagic Sediment in Deep Seawater.</title>
        <authorList>
            <person name="Tsubouchi T."/>
            <person name="Kaneko Y."/>
        </authorList>
    </citation>
    <scope>NUCLEOTIDE SEQUENCE</scope>
    <source>
        <strain evidence="1">JIR-001</strain>
    </source>
</reference>
<name>A0A8D5ZN39_9BACL</name>
<protein>
    <submittedName>
        <fullName evidence="1">Uncharacterized protein</fullName>
    </submittedName>
</protein>
<keyword evidence="2" id="KW-1185">Reference proteome</keyword>
<dbReference type="Proteomes" id="UP000677436">
    <property type="component" value="Chromosome"/>
</dbReference>
<gene>
    <name evidence="1" type="ORF">JIR001_07690</name>
</gene>
<dbReference type="EMBL" id="AP024601">
    <property type="protein sequence ID" value="BCU80986.1"/>
    <property type="molecule type" value="Genomic_DNA"/>
</dbReference>
<evidence type="ECO:0000313" key="2">
    <source>
        <dbReference type="Proteomes" id="UP000677436"/>
    </source>
</evidence>
<proteinExistence type="predicted"/>
<sequence length="45" mass="4780">MITTKTIFMNPTISTGFSGATITPSITPIMPPMIPASRPSNEATR</sequence>
<organism evidence="1 2">
    <name type="scientific">Polycladomyces abyssicola</name>
    <dbReference type="NCBI Taxonomy" id="1125966"/>
    <lineage>
        <taxon>Bacteria</taxon>
        <taxon>Bacillati</taxon>
        <taxon>Bacillota</taxon>
        <taxon>Bacilli</taxon>
        <taxon>Bacillales</taxon>
        <taxon>Thermoactinomycetaceae</taxon>
        <taxon>Polycladomyces</taxon>
    </lineage>
</organism>
<evidence type="ECO:0000313" key="1">
    <source>
        <dbReference type="EMBL" id="BCU80986.1"/>
    </source>
</evidence>
<dbReference type="KEGG" id="pabs:JIR001_07690"/>
<reference evidence="1" key="1">
    <citation type="journal article" date="2013" name="Int. J. Syst. Evol. Microbiol.">
        <title>Polycladomyces abyssicola gen. nov., sp. nov., a thermophilic filamentous bacterium isolated from hemipelagic sediment.</title>
        <authorList>
            <person name="Tsubouchi T."/>
            <person name="Shimane Y."/>
            <person name="Mori K."/>
            <person name="Usui K."/>
            <person name="Hiraki T."/>
            <person name="Tame A."/>
            <person name="Uematsu K."/>
            <person name="Maruyama T."/>
            <person name="Hatada Y."/>
        </authorList>
    </citation>
    <scope>NUCLEOTIDE SEQUENCE</scope>
    <source>
        <strain evidence="1">JIR-001</strain>
    </source>
</reference>
<accession>A0A8D5ZN39</accession>